<dbReference type="PANTHER" id="PTHR15180:SF1">
    <property type="entry name" value="GENERAL TRANSCRIPTION FACTOR 3C POLYPEPTIDE 1"/>
    <property type="match status" value="1"/>
</dbReference>
<feature type="domain" description="Transcription factor tau subunit sfc3/Tfc3 C-terminal" evidence="9">
    <location>
        <begin position="1345"/>
        <end position="1751"/>
    </location>
</feature>
<feature type="region of interest" description="Disordered" evidence="6">
    <location>
        <begin position="453"/>
        <end position="472"/>
    </location>
</feature>
<feature type="region of interest" description="Disordered" evidence="6">
    <location>
        <begin position="656"/>
        <end position="680"/>
    </location>
</feature>
<evidence type="ECO:0000259" key="9">
    <source>
        <dbReference type="Pfam" id="PF20222"/>
    </source>
</evidence>
<accession>A0ABR0BS65</accession>
<evidence type="ECO:0000313" key="11">
    <source>
        <dbReference type="Proteomes" id="UP001287286"/>
    </source>
</evidence>
<feature type="compositionally biased region" description="Polar residues" evidence="6">
    <location>
        <begin position="814"/>
        <end position="823"/>
    </location>
</feature>
<evidence type="ECO:0000313" key="10">
    <source>
        <dbReference type="EMBL" id="KAK4086827.1"/>
    </source>
</evidence>
<feature type="domain" description="B-block binding subunit of TFIIIC" evidence="8">
    <location>
        <begin position="123"/>
        <end position="185"/>
    </location>
</feature>
<comment type="caution">
    <text evidence="10">The sequence shown here is derived from an EMBL/GenBank/DDBJ whole genome shotgun (WGS) entry which is preliminary data.</text>
</comment>
<feature type="signal peptide" evidence="7">
    <location>
        <begin position="1"/>
        <end position="19"/>
    </location>
</feature>
<dbReference type="InterPro" id="IPR046488">
    <property type="entry name" value="Sfc3/Tfc3_C"/>
</dbReference>
<feature type="region of interest" description="Disordered" evidence="6">
    <location>
        <begin position="481"/>
        <end position="524"/>
    </location>
</feature>
<keyword evidence="2" id="KW-0597">Phosphoprotein</keyword>
<evidence type="ECO:0008006" key="12">
    <source>
        <dbReference type="Google" id="ProtNLM"/>
    </source>
</evidence>
<evidence type="ECO:0000259" key="8">
    <source>
        <dbReference type="Pfam" id="PF04182"/>
    </source>
</evidence>
<feature type="compositionally biased region" description="Basic residues" evidence="6">
    <location>
        <begin position="1040"/>
        <end position="1050"/>
    </location>
</feature>
<feature type="region of interest" description="Disordered" evidence="6">
    <location>
        <begin position="1090"/>
        <end position="1116"/>
    </location>
</feature>
<organism evidence="10 11">
    <name type="scientific">Purpureocillium lilacinum</name>
    <name type="common">Paecilomyces lilacinus</name>
    <dbReference type="NCBI Taxonomy" id="33203"/>
    <lineage>
        <taxon>Eukaryota</taxon>
        <taxon>Fungi</taxon>
        <taxon>Dikarya</taxon>
        <taxon>Ascomycota</taxon>
        <taxon>Pezizomycotina</taxon>
        <taxon>Sordariomycetes</taxon>
        <taxon>Hypocreomycetidae</taxon>
        <taxon>Hypocreales</taxon>
        <taxon>Ophiocordycipitaceae</taxon>
        <taxon>Purpureocillium</taxon>
    </lineage>
</organism>
<feature type="region of interest" description="Disordered" evidence="6">
    <location>
        <begin position="1007"/>
        <end position="1067"/>
    </location>
</feature>
<keyword evidence="4" id="KW-0804">Transcription</keyword>
<evidence type="ECO:0000256" key="1">
    <source>
        <dbReference type="ARBA" id="ARBA00004123"/>
    </source>
</evidence>
<gene>
    <name evidence="10" type="ORF">Purlil1_8777</name>
</gene>
<comment type="subcellular location">
    <subcellularLocation>
        <location evidence="1">Nucleus</location>
    </subcellularLocation>
</comment>
<sequence length="1803" mass="198201">MAWELEGLIAHLLMLIACAGEQAPTSSGSSAAEQPVVDRATETIWKWLVQRSDVSVGRERQHNHLALPALLDLQQIRIASGPDTDGAASSSSPDHAVRIYVSEATMWEAITGHAVDHKRIPRSEWVLLLGIASSGPRGILQGDLGRLVVQDKRSVPKRTDSLVRKGYIIKRTTLVRGTKTSKMWLKHLAPSLPKESDSISRPVPEMTLTRQALADNLDPVPWHIRWTGTDVDYTALATTIMAIAKEWEVIRMQDLKAKLGILEMRWQMKVMSKTCRFLGSRGTIQYVAAKLENKVFKDCIKFCRELDAEDWFLFLATGKKAGRPSRNAAEDDMGDEDIARRASSLRLSSLPPWAPDKPLPWTIARLVQASRDNGLSNPDIYSLTLGATFNRFLSAMTGSMATTGLQPAHLRHMQLRSEHARSGKVASYLFFPQTKANEAPLQSVNVEETPVEDAQGYRFGPPPKVPMKTSTQLSLARICGVRLKAKKPSRSTQRTTPSGESQGSQDEVRPETPADTATAQAENERPKLVVKLMVSPEALRAALTLEIPPPSPAPDGRADEPQNEADKELTSQPEAVGDVTEHATDVATSPSVAARGRGSGRARGRPRGRGRGKRGRGGQSTGSVREDEPPSRPWTCEKCGGSWKNDLGLKYHLEKSRSSCNTSYVPPAVPAGRRTKAKASSYSTTLEAFYESDSVRGEGTPDASAPSVSDEPLAPRTRIKRRQSPEELLDSRPATNDDAAEGSHTTPMAPLKNLTTLVEEQGPFVPAKTGQGALLETEASLPRHNLALMSNSPLSAPVHAYPPTPSDFVSQIGQPEGSGSVSATPGLEAESTMTGRENKRGDGSHHRRNRTTKVMLNRISNIIENLLEERGGALLGGSTLAQDVASSWNARFPAEQTPSERDCQTTARDMIKRKAVAEHWHAFRDEKGMFSKCQLITRPNLDAFAPESLRLIEQLKMGDGPFRNTMVGQDKKPDLDASAGTKIRGRRPLPEEVAILDAPVYAAQLAAKRAGDAESPRRVKRYKYSVDPKSEEGNGLGTPPRRRRGRKRKIGHGEWDDGFSSPSYGTQASTRGITFLEPNTRLDDDFAPQASTARGDTPWSLGPFTSRRGQESAELQASGPTTYKFGAATPIVGCRGTWPWFSNAGIDSLGSSLILEGWMPDRKWFEWSAINHQIEERLAASKHKKYTPGLANTPHQRFLRRLRACLDVELSHESHFVKAAPGEAGPYNIFVRFHADPDEGVTGALHELVWPAKEQLTPNSVRDGLASKADDAASSSSDDDLEIITRRAIASQARASAADAGSWGSRQPKIKRVALVTRALTALSTPGGTAEVASTGTAKIDNRPELLAAFIAIRSVLGGADKAVDWGLLMKLYPHLGLVHLRRFWTAVRKEQTAYVSNFTRIFQEKLLSAFESGELPVIDFDKPLEYDWSGLIRWTMQLPRQDGFQMPRSRELLDQHYSLDGVQGKTEDWRERYFHTLTSTYTRFEAITMDSGAVTITSASNGAVAWPALAVTDFDVAKSWVKSLCSTGETRYSSDQIKTKFNQLCPGNRQQRAAIFRQATSQLTDQKVICRSKKALLGGRPYRLNEWYVSNLAKMAQTAKYDEAAAFKAQLDDAFRSQGSMAVAYTLSEGAVMALTNLNGAGRVRLVPVGLPDIPLGFEPGNYESRKYPKSYYHFGIDAVPTESYKFNEEIDVLRVALADGPPTGRSGGELPQWVDFFEASNVQLWSEILGAFCFAFAIRGAMTREGICRALHPTLDEFEAQLIMEWGRRTGVLVSTMDGMATTVGEWWWLVVPWLRNGLAA</sequence>
<evidence type="ECO:0000256" key="6">
    <source>
        <dbReference type="SAM" id="MobiDB-lite"/>
    </source>
</evidence>
<evidence type="ECO:0000256" key="5">
    <source>
        <dbReference type="ARBA" id="ARBA00023242"/>
    </source>
</evidence>
<feature type="region of interest" description="Disordered" evidence="6">
    <location>
        <begin position="963"/>
        <end position="982"/>
    </location>
</feature>
<dbReference type="PANTHER" id="PTHR15180">
    <property type="entry name" value="GENERAL TRANSCRIPTION FACTOR 3C POLYPEPTIDE 1"/>
    <property type="match status" value="1"/>
</dbReference>
<keyword evidence="7" id="KW-0732">Signal</keyword>
<name>A0ABR0BS65_PURLI</name>
<feature type="compositionally biased region" description="Polar residues" evidence="6">
    <location>
        <begin position="490"/>
        <end position="505"/>
    </location>
</feature>
<reference evidence="10 11" key="1">
    <citation type="journal article" date="2024" name="Microbiol. Resour. Announc.">
        <title>Genome annotations for the ascomycete fungi Trichoderma harzianum, Trichoderma aggressivum, and Purpureocillium lilacinum.</title>
        <authorList>
            <person name="Beijen E.P.W."/>
            <person name="Ohm R.A."/>
        </authorList>
    </citation>
    <scope>NUCLEOTIDE SEQUENCE [LARGE SCALE GENOMIC DNA]</scope>
    <source>
        <strain evidence="10 11">CBS 150709</strain>
    </source>
</reference>
<feature type="compositionally biased region" description="Basic residues" evidence="6">
    <location>
        <begin position="598"/>
        <end position="616"/>
    </location>
</feature>
<evidence type="ECO:0000256" key="3">
    <source>
        <dbReference type="ARBA" id="ARBA00023125"/>
    </source>
</evidence>
<keyword evidence="5" id="KW-0539">Nucleus</keyword>
<dbReference type="InterPro" id="IPR007309">
    <property type="entry name" value="TFIIIC_Bblock-bd"/>
</dbReference>
<feature type="compositionally biased region" description="Basic and acidic residues" evidence="6">
    <location>
        <begin position="556"/>
        <end position="569"/>
    </location>
</feature>
<feature type="chain" id="PRO_5045789685" description="TFIIIC transcription initiation factor complex subunits Tfc3" evidence="7">
    <location>
        <begin position="20"/>
        <end position="1803"/>
    </location>
</feature>
<dbReference type="Proteomes" id="UP001287286">
    <property type="component" value="Unassembled WGS sequence"/>
</dbReference>
<protein>
    <recommendedName>
        <fullName evidence="12">TFIIIC transcription initiation factor complex subunits Tfc3</fullName>
    </recommendedName>
</protein>
<feature type="region of interest" description="Disordered" evidence="6">
    <location>
        <begin position="814"/>
        <end position="850"/>
    </location>
</feature>
<dbReference type="Pfam" id="PF04182">
    <property type="entry name" value="B-block_TFIIIC"/>
    <property type="match status" value="1"/>
</dbReference>
<evidence type="ECO:0000256" key="4">
    <source>
        <dbReference type="ARBA" id="ARBA00023163"/>
    </source>
</evidence>
<keyword evidence="11" id="KW-1185">Reference proteome</keyword>
<evidence type="ECO:0000256" key="7">
    <source>
        <dbReference type="SAM" id="SignalP"/>
    </source>
</evidence>
<dbReference type="EMBL" id="JAWRVI010000037">
    <property type="protein sequence ID" value="KAK4086827.1"/>
    <property type="molecule type" value="Genomic_DNA"/>
</dbReference>
<feature type="region of interest" description="Disordered" evidence="6">
    <location>
        <begin position="545"/>
        <end position="639"/>
    </location>
</feature>
<keyword evidence="3" id="KW-0238">DNA-binding</keyword>
<proteinExistence type="predicted"/>
<feature type="region of interest" description="Disordered" evidence="6">
    <location>
        <begin position="693"/>
        <end position="748"/>
    </location>
</feature>
<dbReference type="InterPro" id="IPR044210">
    <property type="entry name" value="Tfc3-like"/>
</dbReference>
<dbReference type="Pfam" id="PF20222">
    <property type="entry name" value="DUF6581"/>
    <property type="match status" value="1"/>
</dbReference>
<evidence type="ECO:0000256" key="2">
    <source>
        <dbReference type="ARBA" id="ARBA00022553"/>
    </source>
</evidence>